<dbReference type="InterPro" id="IPR037066">
    <property type="entry name" value="Plug_dom_sf"/>
</dbReference>
<gene>
    <name evidence="11" type="ORF">LPB136_00470</name>
</gene>
<dbReference type="RefSeq" id="WP_072554258.1">
    <property type="nucleotide sequence ID" value="NZ_CP018155.1"/>
</dbReference>
<organism evidence="11 12">
    <name type="scientific">Tenacibaculum todarodis</name>
    <dbReference type="NCBI Taxonomy" id="1850252"/>
    <lineage>
        <taxon>Bacteria</taxon>
        <taxon>Pseudomonadati</taxon>
        <taxon>Bacteroidota</taxon>
        <taxon>Flavobacteriia</taxon>
        <taxon>Flavobacteriales</taxon>
        <taxon>Flavobacteriaceae</taxon>
        <taxon>Tenacibaculum</taxon>
    </lineage>
</organism>
<evidence type="ECO:0000256" key="2">
    <source>
        <dbReference type="ARBA" id="ARBA00022448"/>
    </source>
</evidence>
<dbReference type="InterPro" id="IPR000531">
    <property type="entry name" value="Beta-barrel_TonB"/>
</dbReference>
<dbReference type="Gene3D" id="2.170.130.10">
    <property type="entry name" value="TonB-dependent receptor, plug domain"/>
    <property type="match status" value="1"/>
</dbReference>
<name>A0A1L3JFN1_9FLAO</name>
<evidence type="ECO:0000256" key="4">
    <source>
        <dbReference type="ARBA" id="ARBA00022692"/>
    </source>
</evidence>
<evidence type="ECO:0000256" key="6">
    <source>
        <dbReference type="ARBA" id="ARBA00023136"/>
    </source>
</evidence>
<evidence type="ECO:0000259" key="9">
    <source>
        <dbReference type="Pfam" id="PF00593"/>
    </source>
</evidence>
<evidence type="ECO:0008006" key="13">
    <source>
        <dbReference type="Google" id="ProtNLM"/>
    </source>
</evidence>
<accession>A0A1L3JFN1</accession>
<dbReference type="GO" id="GO:0044718">
    <property type="term" value="P:siderophore transmembrane transport"/>
    <property type="evidence" value="ECO:0007669"/>
    <property type="project" value="TreeGrafter"/>
</dbReference>
<dbReference type="OrthoDB" id="9804995at2"/>
<protein>
    <recommendedName>
        <fullName evidence="13">Ferric aerobactin receptor</fullName>
    </recommendedName>
</protein>
<evidence type="ECO:0000256" key="1">
    <source>
        <dbReference type="ARBA" id="ARBA00004571"/>
    </source>
</evidence>
<dbReference type="KEGG" id="ten:LPB136_00470"/>
<dbReference type="InterPro" id="IPR039426">
    <property type="entry name" value="TonB-dep_rcpt-like"/>
</dbReference>
<dbReference type="PANTHER" id="PTHR30069:SF57">
    <property type="entry name" value="TONB-DEPENDENT RECEPTOR"/>
    <property type="match status" value="1"/>
</dbReference>
<dbReference type="InterPro" id="IPR036942">
    <property type="entry name" value="Beta-barrel_TonB_sf"/>
</dbReference>
<keyword evidence="3" id="KW-1134">Transmembrane beta strand</keyword>
<proteinExistence type="inferred from homology"/>
<evidence type="ECO:0000256" key="8">
    <source>
        <dbReference type="RuleBase" id="RU003357"/>
    </source>
</evidence>
<dbReference type="InterPro" id="IPR012910">
    <property type="entry name" value="Plug_dom"/>
</dbReference>
<dbReference type="Pfam" id="PF07715">
    <property type="entry name" value="Plug"/>
    <property type="match status" value="1"/>
</dbReference>
<dbReference type="EMBL" id="CP018155">
    <property type="protein sequence ID" value="APG63936.1"/>
    <property type="molecule type" value="Genomic_DNA"/>
</dbReference>
<feature type="domain" description="TonB-dependent receptor-like beta-barrel" evidence="9">
    <location>
        <begin position="340"/>
        <end position="743"/>
    </location>
</feature>
<keyword evidence="7" id="KW-0998">Cell outer membrane</keyword>
<dbReference type="SUPFAM" id="SSF56935">
    <property type="entry name" value="Porins"/>
    <property type="match status" value="1"/>
</dbReference>
<evidence type="ECO:0000256" key="5">
    <source>
        <dbReference type="ARBA" id="ARBA00023077"/>
    </source>
</evidence>
<dbReference type="Gene3D" id="2.40.170.20">
    <property type="entry name" value="TonB-dependent receptor, beta-barrel domain"/>
    <property type="match status" value="1"/>
</dbReference>
<dbReference type="Pfam" id="PF13715">
    <property type="entry name" value="CarbopepD_reg_2"/>
    <property type="match status" value="1"/>
</dbReference>
<dbReference type="GO" id="GO:0009279">
    <property type="term" value="C:cell outer membrane"/>
    <property type="evidence" value="ECO:0007669"/>
    <property type="project" value="UniProtKB-SubCell"/>
</dbReference>
<keyword evidence="5 8" id="KW-0798">TonB box</keyword>
<dbReference type="Pfam" id="PF00593">
    <property type="entry name" value="TonB_dep_Rec_b-barrel"/>
    <property type="match status" value="1"/>
</dbReference>
<keyword evidence="4" id="KW-0812">Transmembrane</keyword>
<evidence type="ECO:0000313" key="12">
    <source>
        <dbReference type="Proteomes" id="UP000181898"/>
    </source>
</evidence>
<dbReference type="Proteomes" id="UP000181898">
    <property type="component" value="Chromosome"/>
</dbReference>
<keyword evidence="12" id="KW-1185">Reference proteome</keyword>
<dbReference type="InterPro" id="IPR008969">
    <property type="entry name" value="CarboxyPept-like_regulatory"/>
</dbReference>
<dbReference type="PANTHER" id="PTHR30069">
    <property type="entry name" value="TONB-DEPENDENT OUTER MEMBRANE RECEPTOR"/>
    <property type="match status" value="1"/>
</dbReference>
<evidence type="ECO:0000256" key="7">
    <source>
        <dbReference type="ARBA" id="ARBA00023237"/>
    </source>
</evidence>
<evidence type="ECO:0000313" key="11">
    <source>
        <dbReference type="EMBL" id="APG63936.1"/>
    </source>
</evidence>
<dbReference type="Gene3D" id="2.60.40.1120">
    <property type="entry name" value="Carboxypeptidase-like, regulatory domain"/>
    <property type="match status" value="1"/>
</dbReference>
<evidence type="ECO:0000259" key="10">
    <source>
        <dbReference type="Pfam" id="PF07715"/>
    </source>
</evidence>
<keyword evidence="2" id="KW-0813">Transport</keyword>
<comment type="subcellular location">
    <subcellularLocation>
        <location evidence="1">Cell outer membrane</location>
        <topology evidence="1">Multi-pass membrane protein</topology>
    </subcellularLocation>
</comment>
<evidence type="ECO:0000256" key="3">
    <source>
        <dbReference type="ARBA" id="ARBA00022452"/>
    </source>
</evidence>
<dbReference type="SUPFAM" id="SSF49464">
    <property type="entry name" value="Carboxypeptidase regulatory domain-like"/>
    <property type="match status" value="1"/>
</dbReference>
<sequence>MKKVVLLIILIVFTLTGFAQEIGVVKGKVIDKQTREVLPFVNIIVEGTQKGATTDNNGSFEIKNVSLGYIKVSASFVGFTTVVSEDYLVTRDKSPFIVIELEEDSSQLDEVIIQSSLFKRKVESPLSLQNLGVAEIEKNPGGNRDVLKVIQSLPGVASNPGFRNDIIIRGGATSENKFYVDGIEVPVINHFQTQGASGGPVGIINTDLIRKVDFYSSAFPANRGNTLSSVIEFTQKTGNTKSFEGRATLGTSDAGITLQGPLSKNTSVMFSARQSYLQFLFKLIKLPFLPTYNDFQLNVKSKLDNNDEIAVFALAAIDDFELNEEVNDGVTDEETLKKNNYSLSRIPIQTQWNYTFGASYKHYAENSTQTYVLSRNEWKNNAVKYFDNTNNPNDLLLDYSSKEIENKFRFENDMRLNNGIKLNFGVSLQQAKYQNKTFQRFANTDGLQTFNFDSEFSMFSYAVFAQASQGFFNENLQVSVGVRADANNYNSEMKNPFNQFSPRISASYSLSDKWFVNASLGKYYQLPAYTVLGYRDNNNVLVNQPTTSYISSAHTVAGLEFRPENNSKITLEGFYKSYDKYPFSIKDQVSLANLGNDFGVVGSEAVISNNQGRSYGFELLAQKKSFDGIYGILSYTFVRSEFKDVNSNYVPSTWDNKHLLTFTGGKKLNRNWEIGAKFRLVGGRPYTPYDLEKSAIIENYDANNQGVLDFSKLNTERFDTFTQLDLRIDKTWYWKKTSLNFYIDIQNALGSESIQQAFLVPVLDANGNKVVNPNDSSKYILEEVENSQGNLLPGFGFIVDF</sequence>
<comment type="similarity">
    <text evidence="8">Belongs to the TonB-dependent receptor family.</text>
</comment>
<dbReference type="GO" id="GO:0015344">
    <property type="term" value="F:siderophore uptake transmembrane transporter activity"/>
    <property type="evidence" value="ECO:0007669"/>
    <property type="project" value="TreeGrafter"/>
</dbReference>
<dbReference type="AlphaFoldDB" id="A0A1L3JFN1"/>
<feature type="domain" description="TonB-dependent receptor plug" evidence="10">
    <location>
        <begin position="121"/>
        <end position="223"/>
    </location>
</feature>
<keyword evidence="6 8" id="KW-0472">Membrane</keyword>
<reference evidence="11 12" key="1">
    <citation type="submission" date="2016-11" db="EMBL/GenBank/DDBJ databases">
        <title>Tenacibaculum sp. LPB0136, isolated from marine environment.</title>
        <authorList>
            <person name="Kim E."/>
            <person name="Yi H."/>
        </authorList>
    </citation>
    <scope>NUCLEOTIDE SEQUENCE [LARGE SCALE GENOMIC DNA]</scope>
    <source>
        <strain evidence="11 12">LPB0136</strain>
    </source>
</reference>
<dbReference type="STRING" id="1850252.LPB136_00470"/>